<protein>
    <submittedName>
        <fullName evidence="2">Serine/threonine-protein phosphatase 6 regulatory ankyrin repeat subunit B-like</fullName>
    </submittedName>
</protein>
<sequence length="142" mass="15998">MDTWGRSSEGGLSYAGERERQTHVWKGLGPRGDGEGQQPTPQPQGKVMTPQATLAVPCEHCGSPRERRTRVWGEDKVKSTAQLHWSGPWRTGRHRVPAQMTISIQQFSTPPTPTQYPHLWEWEDEPPARSPVRRGKPQDGVI</sequence>
<reference evidence="2 3" key="1">
    <citation type="submission" date="2019-04" db="EMBL/GenBank/DDBJ databases">
        <title>Draft genome of the big-headed turtle Platysternon megacephalum.</title>
        <authorList>
            <person name="Gong S."/>
        </authorList>
    </citation>
    <scope>NUCLEOTIDE SEQUENCE [LARGE SCALE GENOMIC DNA]</scope>
    <source>
        <strain evidence="2">DO16091913</strain>
        <tissue evidence="2">Muscle</tissue>
    </source>
</reference>
<evidence type="ECO:0000313" key="2">
    <source>
        <dbReference type="EMBL" id="TFK01563.1"/>
    </source>
</evidence>
<dbReference type="Proteomes" id="UP000297703">
    <property type="component" value="Unassembled WGS sequence"/>
</dbReference>
<feature type="region of interest" description="Disordered" evidence="1">
    <location>
        <begin position="123"/>
        <end position="142"/>
    </location>
</feature>
<accession>A0A4D9E383</accession>
<evidence type="ECO:0000313" key="3">
    <source>
        <dbReference type="Proteomes" id="UP000297703"/>
    </source>
</evidence>
<gene>
    <name evidence="2" type="ORF">DR999_PMT16196</name>
</gene>
<evidence type="ECO:0000256" key="1">
    <source>
        <dbReference type="SAM" id="MobiDB-lite"/>
    </source>
</evidence>
<organism evidence="2 3">
    <name type="scientific">Platysternon megacephalum</name>
    <name type="common">big-headed turtle</name>
    <dbReference type="NCBI Taxonomy" id="55544"/>
    <lineage>
        <taxon>Eukaryota</taxon>
        <taxon>Metazoa</taxon>
        <taxon>Chordata</taxon>
        <taxon>Craniata</taxon>
        <taxon>Vertebrata</taxon>
        <taxon>Euteleostomi</taxon>
        <taxon>Archelosauria</taxon>
        <taxon>Testudinata</taxon>
        <taxon>Testudines</taxon>
        <taxon>Cryptodira</taxon>
        <taxon>Durocryptodira</taxon>
        <taxon>Testudinoidea</taxon>
        <taxon>Platysternidae</taxon>
        <taxon>Platysternon</taxon>
    </lineage>
</organism>
<comment type="caution">
    <text evidence="2">The sequence shown here is derived from an EMBL/GenBank/DDBJ whole genome shotgun (WGS) entry which is preliminary data.</text>
</comment>
<keyword evidence="3" id="KW-1185">Reference proteome</keyword>
<feature type="compositionally biased region" description="Low complexity" evidence="1">
    <location>
        <begin position="36"/>
        <end position="45"/>
    </location>
</feature>
<feature type="region of interest" description="Disordered" evidence="1">
    <location>
        <begin position="1"/>
        <end position="50"/>
    </location>
</feature>
<proteinExistence type="predicted"/>
<name>A0A4D9E383_9SAUR</name>
<reference evidence="2 3" key="2">
    <citation type="submission" date="2019-04" db="EMBL/GenBank/DDBJ databases">
        <title>The genome sequence of big-headed turtle.</title>
        <authorList>
            <person name="Gong S."/>
        </authorList>
    </citation>
    <scope>NUCLEOTIDE SEQUENCE [LARGE SCALE GENOMIC DNA]</scope>
    <source>
        <strain evidence="2">DO16091913</strain>
        <tissue evidence="2">Muscle</tissue>
    </source>
</reference>
<dbReference type="EMBL" id="QXTE01000223">
    <property type="protein sequence ID" value="TFK01563.1"/>
    <property type="molecule type" value="Genomic_DNA"/>
</dbReference>
<dbReference type="AlphaFoldDB" id="A0A4D9E383"/>